<evidence type="ECO:0000313" key="2">
    <source>
        <dbReference type="EMBL" id="KAF7831115.1"/>
    </source>
</evidence>
<reference evidence="2" key="1">
    <citation type="submission" date="2020-09" db="EMBL/GenBank/DDBJ databases">
        <title>Genome-Enabled Discovery of Anthraquinone Biosynthesis in Senna tora.</title>
        <authorList>
            <person name="Kang S.-H."/>
            <person name="Pandey R.P."/>
            <person name="Lee C.-M."/>
            <person name="Sim J.-S."/>
            <person name="Jeong J.-T."/>
            <person name="Choi B.-S."/>
            <person name="Jung M."/>
            <person name="Ginzburg D."/>
            <person name="Zhao K."/>
            <person name="Won S.Y."/>
            <person name="Oh T.-J."/>
            <person name="Yu Y."/>
            <person name="Kim N.-H."/>
            <person name="Lee O.R."/>
            <person name="Lee T.-H."/>
            <person name="Bashyal P."/>
            <person name="Kim T.-S."/>
            <person name="Lee W.-H."/>
            <person name="Kawkins C."/>
            <person name="Kim C.-K."/>
            <person name="Kim J.S."/>
            <person name="Ahn B.O."/>
            <person name="Rhee S.Y."/>
            <person name="Sohng J.K."/>
        </authorList>
    </citation>
    <scope>NUCLEOTIDE SEQUENCE</scope>
    <source>
        <tissue evidence="2">Leaf</tissue>
    </source>
</reference>
<dbReference type="OrthoDB" id="1432457at2759"/>
<gene>
    <name evidence="2" type="ORF">G2W53_013448</name>
</gene>
<dbReference type="InterPro" id="IPR005174">
    <property type="entry name" value="KIB1-4_b-propeller"/>
</dbReference>
<feature type="domain" description="KIB1-4 beta-propeller" evidence="1">
    <location>
        <begin position="28"/>
        <end position="289"/>
    </location>
</feature>
<dbReference type="Pfam" id="PF03478">
    <property type="entry name" value="Beta-prop_KIB1-4"/>
    <property type="match status" value="2"/>
</dbReference>
<proteinExistence type="predicted"/>
<name>A0A834U2F8_9FABA</name>
<dbReference type="PANTHER" id="PTHR40891">
    <property type="entry name" value="DUF295 DOMAIN-CONTAINING PROTEIN"/>
    <property type="match status" value="1"/>
</dbReference>
<sequence>MGRKRNFPLEPSLLYCHDEYQTFCSLCEPHKIYRKRIAALCGDSEIVAHSCGWFLLSNQQDTHFSLWNPTISDFSSFIHLPPLSLNPDSEISDYLLSSPPGDPDCKVLLLDRVLGSIIFIRPDDPNKEWTQIQYDIPYTNWEGKETRNFLDGCVSCNGKLYGFTFYESELLTLSVDKANKLVIESLCKMPELIAESTVGCPLVRALYFLVECCGELLYVQLVFSGSKGNRLIEVHVFKFDFVGMIWKTAESLMGQAVFLGAAGASSFNPAFGKGIKGDSIYFTHFEDRDLLYTFNVMDGCVSVTLPCPSVPSWSLPPKIFVPPDVWLSLNSTLPSGKEEQVEDFDEKEDSRTAQIVQAEETHFLDLPFETLVIIADCLIPFDYLNFRATCRDCRLIPRLQQRQVLPKFKTCHYSASPMWLLLSINDLTAFKFVDPIHGTSFIMNVPESLKGCAVRYSRNGWLLMSNREFSIFFINLFTEEIIKLPETPRRECARSYAMAFSSLPTSPDCMVVGSSGISGYPPTYTSSDLSIACITMRGPNEWIESYIEHDVRFWLNNSSPVFYKGSFYLLDLEGRLSVLRYEEEEIDLEFHRTVSWNILKEPKIPCSHRSKDYRYK</sequence>
<evidence type="ECO:0000313" key="3">
    <source>
        <dbReference type="Proteomes" id="UP000634136"/>
    </source>
</evidence>
<keyword evidence="3" id="KW-1185">Reference proteome</keyword>
<dbReference type="PANTHER" id="PTHR40891:SF1">
    <property type="entry name" value="DUF295 DOMAIN-CONTAINING PROTEIN"/>
    <property type="match status" value="1"/>
</dbReference>
<organism evidence="2 3">
    <name type="scientific">Senna tora</name>
    <dbReference type="NCBI Taxonomy" id="362788"/>
    <lineage>
        <taxon>Eukaryota</taxon>
        <taxon>Viridiplantae</taxon>
        <taxon>Streptophyta</taxon>
        <taxon>Embryophyta</taxon>
        <taxon>Tracheophyta</taxon>
        <taxon>Spermatophyta</taxon>
        <taxon>Magnoliopsida</taxon>
        <taxon>eudicotyledons</taxon>
        <taxon>Gunneridae</taxon>
        <taxon>Pentapetalae</taxon>
        <taxon>rosids</taxon>
        <taxon>fabids</taxon>
        <taxon>Fabales</taxon>
        <taxon>Fabaceae</taxon>
        <taxon>Caesalpinioideae</taxon>
        <taxon>Cassia clade</taxon>
        <taxon>Senna</taxon>
    </lineage>
</organism>
<feature type="domain" description="KIB1-4 beta-propeller" evidence="1">
    <location>
        <begin position="440"/>
        <end position="591"/>
    </location>
</feature>
<evidence type="ECO:0000259" key="1">
    <source>
        <dbReference type="Pfam" id="PF03478"/>
    </source>
</evidence>
<protein>
    <submittedName>
        <fullName evidence="2">F-box/kelch-repeat protein</fullName>
    </submittedName>
</protein>
<dbReference type="EMBL" id="JAAIUW010000005">
    <property type="protein sequence ID" value="KAF7831115.1"/>
    <property type="molecule type" value="Genomic_DNA"/>
</dbReference>
<dbReference type="AlphaFoldDB" id="A0A834U2F8"/>
<dbReference type="Proteomes" id="UP000634136">
    <property type="component" value="Unassembled WGS sequence"/>
</dbReference>
<comment type="caution">
    <text evidence="2">The sequence shown here is derived from an EMBL/GenBank/DDBJ whole genome shotgun (WGS) entry which is preliminary data.</text>
</comment>
<accession>A0A834U2F8</accession>